<dbReference type="SUPFAM" id="SSF51120">
    <property type="entry name" value="beta-Roll"/>
    <property type="match status" value="5"/>
</dbReference>
<dbReference type="GO" id="GO:0005509">
    <property type="term" value="F:calcium ion binding"/>
    <property type="evidence" value="ECO:0007669"/>
    <property type="project" value="InterPro"/>
</dbReference>
<dbReference type="SUPFAM" id="SSF49313">
    <property type="entry name" value="Cadherin-like"/>
    <property type="match status" value="1"/>
</dbReference>
<keyword evidence="5" id="KW-1185">Reference proteome</keyword>
<dbReference type="InterPro" id="IPR050557">
    <property type="entry name" value="RTX_toxin/Mannuronan_C5-epim"/>
</dbReference>
<dbReference type="GO" id="GO:0007156">
    <property type="term" value="P:homophilic cell adhesion via plasma membrane adhesion molecules"/>
    <property type="evidence" value="ECO:0007669"/>
    <property type="project" value="InterPro"/>
</dbReference>
<protein>
    <submittedName>
        <fullName evidence="4">Bifunctional hemolysin/adenylate cyclase</fullName>
    </submittedName>
</protein>
<dbReference type="InterPro" id="IPR011050">
    <property type="entry name" value="Pectin_lyase_fold/virulence"/>
</dbReference>
<dbReference type="PANTHER" id="PTHR38340">
    <property type="entry name" value="S-LAYER PROTEIN"/>
    <property type="match status" value="1"/>
</dbReference>
<dbReference type="Gene3D" id="2.150.10.10">
    <property type="entry name" value="Serralysin-like metalloprotease, C-terminal"/>
    <property type="match status" value="6"/>
</dbReference>
<comment type="caution">
    <text evidence="4">The sequence shown here is derived from an EMBL/GenBank/DDBJ whole genome shotgun (WGS) entry which is preliminary data.</text>
</comment>
<dbReference type="SMART" id="SM00710">
    <property type="entry name" value="PbH1"/>
    <property type="match status" value="27"/>
</dbReference>
<dbReference type="PANTHER" id="PTHR38340:SF1">
    <property type="entry name" value="S-LAYER PROTEIN"/>
    <property type="match status" value="1"/>
</dbReference>
<dbReference type="GO" id="GO:0005576">
    <property type="term" value="C:extracellular region"/>
    <property type="evidence" value="ECO:0007669"/>
    <property type="project" value="UniProtKB-SubCell"/>
</dbReference>
<dbReference type="InterPro" id="IPR001343">
    <property type="entry name" value="Hemolysn_Ca-bd"/>
</dbReference>
<organism evidence="4 5">
    <name type="scientific">Bradyrhizobium ivorense</name>
    <dbReference type="NCBI Taxonomy" id="2511166"/>
    <lineage>
        <taxon>Bacteria</taxon>
        <taxon>Pseudomonadati</taxon>
        <taxon>Pseudomonadota</taxon>
        <taxon>Alphaproteobacteria</taxon>
        <taxon>Hyphomicrobiales</taxon>
        <taxon>Nitrobacteraceae</taxon>
        <taxon>Bradyrhizobium</taxon>
    </lineage>
</organism>
<dbReference type="SUPFAM" id="SSF51126">
    <property type="entry name" value="Pectin lyase-like"/>
    <property type="match status" value="6"/>
</dbReference>
<accession>A0A508TR98</accession>
<evidence type="ECO:0000313" key="4">
    <source>
        <dbReference type="EMBL" id="VIO76784.1"/>
    </source>
</evidence>
<dbReference type="Gene3D" id="2.60.40.60">
    <property type="entry name" value="Cadherins"/>
    <property type="match status" value="1"/>
</dbReference>
<keyword evidence="2" id="KW-0964">Secreted</keyword>
<evidence type="ECO:0000259" key="3">
    <source>
        <dbReference type="PROSITE" id="PS50268"/>
    </source>
</evidence>
<name>A0A508TR98_9BRAD</name>
<dbReference type="EMBL" id="CAADFC020000028">
    <property type="protein sequence ID" value="VIO76784.1"/>
    <property type="molecule type" value="Genomic_DNA"/>
</dbReference>
<comment type="subcellular location">
    <subcellularLocation>
        <location evidence="1">Secreted</location>
    </subcellularLocation>
</comment>
<dbReference type="InterPro" id="IPR018511">
    <property type="entry name" value="Hemolysin-typ_Ca-bd_CS"/>
</dbReference>
<dbReference type="InterPro" id="IPR006626">
    <property type="entry name" value="PbH1"/>
</dbReference>
<dbReference type="Pfam" id="PF00353">
    <property type="entry name" value="HemolysinCabind"/>
    <property type="match status" value="12"/>
</dbReference>
<dbReference type="InterPro" id="IPR002126">
    <property type="entry name" value="Cadherin-like_dom"/>
</dbReference>
<dbReference type="GO" id="GO:0016020">
    <property type="term" value="C:membrane"/>
    <property type="evidence" value="ECO:0007669"/>
    <property type="project" value="InterPro"/>
</dbReference>
<dbReference type="Gene3D" id="2.160.20.10">
    <property type="entry name" value="Single-stranded right-handed beta-helix, Pectin lyase-like"/>
    <property type="match status" value="6"/>
</dbReference>
<dbReference type="PRINTS" id="PR00313">
    <property type="entry name" value="CABNDNGRPT"/>
</dbReference>
<dbReference type="InterPro" id="IPR012334">
    <property type="entry name" value="Pectin_lyas_fold"/>
</dbReference>
<reference evidence="4" key="1">
    <citation type="submission" date="2019-02" db="EMBL/GenBank/DDBJ databases">
        <authorList>
            <person name="Pothier F.J."/>
        </authorList>
    </citation>
    <scope>NUCLEOTIDE SEQUENCE</scope>
    <source>
        <strain evidence="4">CI-1B</strain>
    </source>
</reference>
<dbReference type="CDD" id="cd11304">
    <property type="entry name" value="Cadherin_repeat"/>
    <property type="match status" value="1"/>
</dbReference>
<dbReference type="InterPro" id="IPR011049">
    <property type="entry name" value="Serralysin-like_metalloprot_C"/>
</dbReference>
<gene>
    <name evidence="4" type="primary">cya_9</name>
    <name evidence="4" type="ORF">CI1B_66620</name>
</gene>
<evidence type="ECO:0000313" key="5">
    <source>
        <dbReference type="Proteomes" id="UP000328092"/>
    </source>
</evidence>
<dbReference type="RefSeq" id="WP_139863288.1">
    <property type="nucleotide sequence ID" value="NZ_CAADFC020000028.1"/>
</dbReference>
<evidence type="ECO:0000256" key="2">
    <source>
        <dbReference type="ARBA" id="ARBA00022525"/>
    </source>
</evidence>
<feature type="domain" description="Cadherin" evidence="3">
    <location>
        <begin position="2388"/>
        <end position="2499"/>
    </location>
</feature>
<sequence>MATIIVHAGSSIQAAINSASSGDTIFIENGTYSEQISIAGKTGITLQGESEGGVIITAPVSLLQQNATDATTGRLQDALIAVSNSSNVTIKDLSVDGAGRGNDVAGGNDFVGIAVANSTGTIDHVDVSGIRDALIGGDLSGVQRGNAIVISNTVGSPQAFTVSNSSVEDYQKTAIIARNTIATVTNNDIDGGGPHGVIAQNGIQLSSGSTGSVTGNHISGIGFTPDTNEVVGVMVFDSHGSLNVSGNTYDGTHTNDLFVYLQDSTGVTVSGNTINNASEGIEDFGTTPVTTGSNTYNGTAGDDLIHGGAGIDHIDGLGGSDTIDMSGAASGAFVNLTTGLAISAETGIDTLAHIENVLGSSARDNLIGDGNANTFFATAGGDTIDGRGGSDTYDAASASTSVFIDLDGGFVAGAVNASITSIENAIGGSGDDYIAGSTGANVLTGSGGADSFVNLHAGDVVHGGAGLDKAIFDGNVGSATFAAGATPGSIAVTLAGETITLDSVETMQFNDHNVLVVGSGGQYSTIQAAIDASHAGDTIVVLQGTYTENVNVDVEGLTIAAVGNVVLHGTFKSDNTIADGGVATFLQTAASYSGAAGSGLTISANNVTIQGLHIDGFLNGVQFADNMNVSGATFTDVAISDSVNGYWKGSAAGVSGLTLNDGSITDSYIGVYFQKNTTAGQSAVGNADHVVIDGTSFADITQKGIYAETLSNAHITNITMDNVGQYGGGPAFGANGVAGNGIDLNLKNGTYSNVEIDNFTLHDVGASDGVVAGGHPNGGAIVVEARNDGSTYGAAPATFNGAVDIHDGTIDGHTSTGIQAGEPTKSNTGPIVTVTNVTIDGAQHNATHGDIANVTQSVMTFNGTADADVVASSNSSTGAIVFHGGAGGDTFTGHNELDTATYDVALTAANITYDSVNHQWVVDAGTDGIDRLSGVEKIVDANGQTFYLAGNGYGTLQAAINAASAGATILVAGETLADAGSVNVNKELTILGVYHGVDGADGTRNAGHESVLNGGLYISADKVTIDGMEVVGGAINAGNSSAIYVDHNNVTISHTIIDAGNSPADYGFLTPYGGNVSNLNIDHNLVNGWDSGGYFNPSTQFHMTNNTFTNASGNFNGFVGDDWAPGTFIDGNHFGASSSSAVGYGVFDNVENVQNYFGTNEYDSSGRKVGIYLYGDGLNDGDGQTVTGTDQDDYITAIYSFQANSNPNDTLIGADGNDKLEGGAGDDILIGGAGTDLLDGGAGIDTAVYTAALTVNDLSFASGHWTVNAGTEGVETLTSIEEVDGGGQGGARILLVGGDGFASIQAAVDAAHDGDIILIAAGPWVGNVTVTDKQLTFVGANHGVDGASGARGAESVIIGQVQVSGGKDVTFDGLQFKATATTGTTGPSNPALGFHGTGNYHVENSVFYNQTAGGANGVDARAISLDTSVSGAVTIDHNAFTGASVGNFGTASWGRGIWSDGTSSDLDINHNTFSNVRSGINLDGYNDATHSVTDNTFVSAGSGISVGAPTGSTFTGIHDNDFQAVGDDFNFQNVTTPVTLDLTANPETSSGGDPLAGGGVLQILGGKVDDHITGSAGADNIFGNNGNDVLKGGGGADLIVGGAGTDTAVYSANITLDKLTAVLDIDPATAGNQSGWTVTTGGAEGTDTLTGVEIVSSGTGHVLLVGSGGFATIQDAVNAAADGDTILLAAGTYAENVTVTDKQLTFAGANLDTAGADARGAESIIKGHISVTGSKAVEFNGLEFLADATTGTTGHGNAALQLHGSGTYTVHNSVFYSNFVGGNVEATAIQLDTTATGTINIDSNLFAGPVSNTDLFGGANWQRGIWSDGAEHQLNITGNAFSNVRSAINLDGYNDATHDVSGNTFVSAGTAISVGIPVTNDYTGIHDNDFQSVNDDFNFQNLTTPVTVDLTATNETSSGGNVAQGGTVIQVLGSTVGDHITGSAGADNLFGNGGDDVLKGGGGADLIVGGAGTDTALFTTNITLDKLTAVADLDPVTAGNQSGWTVTTGGTEGTDTLVGVEVVSSGAGRILLVGSGGFATLQDAINAAQAGDTIYVPGGLTLTGDVTVNKQVTIVGAQHGVAGADHAGAESVINGGLYITADGVVIDGIEVTGAVQAGGTERAYGIVVGADNVTIKNSTFDGTATFASDTRPFGTVAGTTGLSVTGNAIHDWAEGAYIVIGTTGSIDHNVFTDNGNGVVSESVDTQIAFNTFSSAGAVDPGAHIAPLPFVSADIGSFVHDNTFEDQARPITIYANGPAGQTITGSDVAETIHGEYVSGPLTINAGGGDDKVIGSAGDDTIDGGAGNDTIDGGAGTGDTYVLSGAWSDYAITRSGGTYTIVKGGETDTVVNVEKFSFNGNVVSVTSDPDTIVSLAPTITGVAETGTDEDHNAGTVAVSEAAINGTAIATVSAADHNIAAGDVLTFTLVDGSGNAFSGPFSITKNADGVSATIAVAGALNFDLHSSYGFNVKITDTAGHSVTQATAVSIIDANLPPVSPALSNVNVESGVTEAKLSDPNDAPLNLTLPVDPEGDTLAFHLDTVQPTAGHQAGTVMLNGVAVVLGSQDLSAADMQNLTYLAPVTGDASPETVTLNFSYTDGVNTGNMQVIVNVAAAVDGTFTGTAGADRFDGGAGNDTYTVNNVGDVVLEQANAGIDTVTTALSAYHLGANVENLTHTGSADFTGLGTDDNNVIIGGLGNDYLVGYGGNDTLIDGNGLNTLQGGAGDDIYAVQSNLDTVFEFANEGTDQVQTFLSSYTLSANVENLTFIGSNAHTGTGNALANVITGNAGNDTLDGGLGADTLIGGAGNDTYIVDNTGDVVTENANEGTDTVFTGKLAAYSLGANVENLIHTGNLAFTGIGNALNNVMTGGLGNDYLIGGDGNDTFIDGSGSNTFQGGTGDDIYAVQSNLDSVVEFANEGTDQVQTFLSVYALQANVENLTFIGSNDHIGVGNELANVIVGNAGNDLINGLAGNDTLTGGAGADLFVFNTALGANNVDTITDFTSGTDRLVLDHAIFSAIGTGPLADTAFASSLAAETASTRFVYNASTGAVFYDADGSGAGAAVQFATLGTTTHPATLTAHDFLVV</sequence>
<proteinExistence type="predicted"/>
<dbReference type="PROSITE" id="PS00330">
    <property type="entry name" value="HEMOLYSIN_CALCIUM"/>
    <property type="match status" value="9"/>
</dbReference>
<dbReference type="Proteomes" id="UP000328092">
    <property type="component" value="Unassembled WGS sequence"/>
</dbReference>
<dbReference type="OrthoDB" id="8033153at2"/>
<evidence type="ECO:0000256" key="1">
    <source>
        <dbReference type="ARBA" id="ARBA00004613"/>
    </source>
</evidence>
<dbReference type="PROSITE" id="PS50268">
    <property type="entry name" value="CADHERIN_2"/>
    <property type="match status" value="1"/>
</dbReference>
<dbReference type="InterPro" id="IPR015919">
    <property type="entry name" value="Cadherin-like_sf"/>
</dbReference>